<dbReference type="OrthoDB" id="221297at2"/>
<dbReference type="InterPro" id="IPR046867">
    <property type="entry name" value="AldOxase/xan_DH_MoCoBD2"/>
</dbReference>
<keyword evidence="2" id="KW-0560">Oxidoreductase</keyword>
<dbReference type="Pfam" id="PF20256">
    <property type="entry name" value="MoCoBD_2"/>
    <property type="match status" value="1"/>
</dbReference>
<dbReference type="GO" id="GO:0016491">
    <property type="term" value="F:oxidoreductase activity"/>
    <property type="evidence" value="ECO:0007669"/>
    <property type="project" value="UniProtKB-KW"/>
</dbReference>
<dbReference type="InterPro" id="IPR008274">
    <property type="entry name" value="AldOxase/xan_DH_MoCoBD1"/>
</dbReference>
<dbReference type="Proteomes" id="UP000326354">
    <property type="component" value="Chromosome"/>
</dbReference>
<dbReference type="InterPro" id="IPR000674">
    <property type="entry name" value="Ald_Oxase/Xan_DH_a/b"/>
</dbReference>
<reference evidence="4 5" key="1">
    <citation type="submission" date="2019-08" db="EMBL/GenBank/DDBJ databases">
        <title>Complete genome sequence of Candidatus Uab amorphum.</title>
        <authorList>
            <person name="Shiratori T."/>
            <person name="Suzuki S."/>
            <person name="Kakizawa Y."/>
            <person name="Ishida K."/>
        </authorList>
    </citation>
    <scope>NUCLEOTIDE SEQUENCE [LARGE SCALE GENOMIC DNA]</scope>
    <source>
        <strain evidence="4 5">SRT547</strain>
    </source>
</reference>
<name>A0A5S9F3B2_UABAM</name>
<dbReference type="KEGG" id="uam:UABAM_02908"/>
<dbReference type="Gene3D" id="3.30.365.10">
    <property type="entry name" value="Aldehyde oxidase/xanthine dehydrogenase, molybdopterin binding domain"/>
    <property type="match status" value="4"/>
</dbReference>
<dbReference type="SUPFAM" id="SSF56003">
    <property type="entry name" value="Molybdenum cofactor-binding domain"/>
    <property type="match status" value="1"/>
</dbReference>
<dbReference type="AlphaFoldDB" id="A0A5S9F3B2"/>
<dbReference type="InterPro" id="IPR016208">
    <property type="entry name" value="Ald_Oxase/xanthine_DH-like"/>
</dbReference>
<dbReference type="PANTHER" id="PTHR11908:SF132">
    <property type="entry name" value="ALDEHYDE OXIDASE 1-RELATED"/>
    <property type="match status" value="1"/>
</dbReference>
<accession>A0A5S9F3B2</accession>
<organism evidence="4 5">
    <name type="scientific">Uabimicrobium amorphum</name>
    <dbReference type="NCBI Taxonomy" id="2596890"/>
    <lineage>
        <taxon>Bacteria</taxon>
        <taxon>Pseudomonadati</taxon>
        <taxon>Planctomycetota</taxon>
        <taxon>Candidatus Uabimicrobiia</taxon>
        <taxon>Candidatus Uabimicrobiales</taxon>
        <taxon>Candidatus Uabimicrobiaceae</taxon>
        <taxon>Candidatus Uabimicrobium</taxon>
    </lineage>
</organism>
<dbReference type="GO" id="GO:0005506">
    <property type="term" value="F:iron ion binding"/>
    <property type="evidence" value="ECO:0007669"/>
    <property type="project" value="InterPro"/>
</dbReference>
<proteinExistence type="predicted"/>
<dbReference type="InterPro" id="IPR036856">
    <property type="entry name" value="Ald_Oxase/Xan_DH_a/b_sf"/>
</dbReference>
<dbReference type="SMART" id="SM01008">
    <property type="entry name" value="Ald_Xan_dh_C"/>
    <property type="match status" value="1"/>
</dbReference>
<dbReference type="PANTHER" id="PTHR11908">
    <property type="entry name" value="XANTHINE DEHYDROGENASE"/>
    <property type="match status" value="1"/>
</dbReference>
<dbReference type="Gene3D" id="3.90.1170.50">
    <property type="entry name" value="Aldehyde oxidase/xanthine dehydrogenase, a/b hammerhead"/>
    <property type="match status" value="1"/>
</dbReference>
<dbReference type="EMBL" id="AP019860">
    <property type="protein sequence ID" value="BBM84547.1"/>
    <property type="molecule type" value="Genomic_DNA"/>
</dbReference>
<keyword evidence="5" id="KW-1185">Reference proteome</keyword>
<evidence type="ECO:0000256" key="2">
    <source>
        <dbReference type="ARBA" id="ARBA00023002"/>
    </source>
</evidence>
<feature type="domain" description="Aldehyde oxidase/xanthine dehydrogenase a/b hammerhead" evidence="3">
    <location>
        <begin position="53"/>
        <end position="143"/>
    </location>
</feature>
<keyword evidence="1" id="KW-0500">Molybdenum</keyword>
<gene>
    <name evidence="4" type="ORF">UABAM_02908</name>
</gene>
<dbReference type="InterPro" id="IPR037165">
    <property type="entry name" value="AldOxase/xan_DH_Mopterin-bd_sf"/>
</dbReference>
<dbReference type="SUPFAM" id="SSF54665">
    <property type="entry name" value="CO dehydrogenase molybdoprotein N-domain-like"/>
    <property type="match status" value="1"/>
</dbReference>
<dbReference type="Pfam" id="PF02738">
    <property type="entry name" value="MoCoBD_1"/>
    <property type="match status" value="1"/>
</dbReference>
<evidence type="ECO:0000313" key="4">
    <source>
        <dbReference type="EMBL" id="BBM84547.1"/>
    </source>
</evidence>
<evidence type="ECO:0000259" key="3">
    <source>
        <dbReference type="SMART" id="SM01008"/>
    </source>
</evidence>
<evidence type="ECO:0000313" key="5">
    <source>
        <dbReference type="Proteomes" id="UP000326354"/>
    </source>
</evidence>
<dbReference type="RefSeq" id="WP_151968692.1">
    <property type="nucleotide sequence ID" value="NZ_AP019860.1"/>
</dbReference>
<evidence type="ECO:0000256" key="1">
    <source>
        <dbReference type="ARBA" id="ARBA00022505"/>
    </source>
</evidence>
<sequence length="774" mass="83599">MAKEVKLHIGVENDLEEIKVTIPDDSPKPWDGKDKLKFVGGKTPRLDGKEKVTGNAKYTFDMKLSGTLHAKFFRLPCPSAVVTKIDTSAAEKAPGVKGIVLVQETLPLTVRYADQELLAIAAETAHQVDEALKLVKVEYEKRPFVVDLAGAQKSDAPEVFQGKFERDKEVGQIEVDEDNAGQRRGNVRAPQDYTKGGTKEEIEQFIEKSEFSVSATYQTQVQTHSALETHGVVANWEGDHLTVWASTQGTFSVLGELAQVLKIPQTNVRVITDYMGGGFGAKFGAGPFGIAAAKLAKKTGRPVKLMFSRREEHVSGGNRPSSMQTLKIATNKSGKLEALSLVSRGSAGISTGAGTSAPAKGIYECPKIYTQDADVFTNAGPSKAFRAPGHPQGIFALEQSIDDLAYKIGMDPLEFRKINTMNHDVRQKEYQIGAEKFAWHKRNPKVNADKGPIKTGMGMANSVWYYFYGVGYQATIKVNGDGSVELLNGTQDIGTGSRTAMAVVAAEELGLKPHDIVVRIGDTKLGFGPPSGGSQTTAGITPAVRDAAYLAKNKMLEIAATHLNATAQELDIRDGVIFVTSDPTRKLSWKKVASKIPGGTFSVMGERKKDHIDIKGAPAVHFLGRNFYTIGGMQFAEVEVDTETGVIKVKRILAIHDCGRPINRLTLQSQLNGGIIQGVSYALFEQRVIDRNHGLQVNPNLEQYKIAGSMDIPEIETIVLDTNRGNSSTGAQGIGEPATAPVAAAIANAVYHAIGVRIRDLPMTPAKVLEALHS</sequence>
<protein>
    <submittedName>
        <fullName evidence="4">Carbon-monoxide dehydrogenase large subunit</fullName>
    </submittedName>
</protein>